<keyword evidence="8" id="KW-0998">Cell outer membrane</keyword>
<dbReference type="GO" id="GO:0009279">
    <property type="term" value="C:cell outer membrane"/>
    <property type="evidence" value="ECO:0007669"/>
    <property type="project" value="UniProtKB-SubCell"/>
</dbReference>
<evidence type="ECO:0000259" key="10">
    <source>
        <dbReference type="Pfam" id="PF07715"/>
    </source>
</evidence>
<organism evidence="11">
    <name type="scientific">hydrothermal vent metagenome</name>
    <dbReference type="NCBI Taxonomy" id="652676"/>
    <lineage>
        <taxon>unclassified sequences</taxon>
        <taxon>metagenomes</taxon>
        <taxon>ecological metagenomes</taxon>
    </lineage>
</organism>
<dbReference type="SUPFAM" id="SSF56935">
    <property type="entry name" value="Porins"/>
    <property type="match status" value="1"/>
</dbReference>
<dbReference type="PANTHER" id="PTHR30069">
    <property type="entry name" value="TONB-DEPENDENT OUTER MEMBRANE RECEPTOR"/>
    <property type="match status" value="1"/>
</dbReference>
<evidence type="ECO:0000259" key="9">
    <source>
        <dbReference type="Pfam" id="PF00593"/>
    </source>
</evidence>
<keyword evidence="4" id="KW-0732">Signal</keyword>
<evidence type="ECO:0000256" key="5">
    <source>
        <dbReference type="ARBA" id="ARBA00023065"/>
    </source>
</evidence>
<dbReference type="PANTHER" id="PTHR30069:SF53">
    <property type="entry name" value="COLICIN I RECEPTOR-RELATED"/>
    <property type="match status" value="1"/>
</dbReference>
<evidence type="ECO:0000313" key="11">
    <source>
        <dbReference type="EMBL" id="SFV53810.1"/>
    </source>
</evidence>
<evidence type="ECO:0000256" key="8">
    <source>
        <dbReference type="ARBA" id="ARBA00023237"/>
    </source>
</evidence>
<dbReference type="AlphaFoldDB" id="A0A1W1BJV1"/>
<sequence length="619" mass="69150">MNKTIKLSLITTLLLTLNIVAEEKIEDITVTTATKSKQKLQETTSNIDVITAQEIEERHYTTVTEALNSLAGIDFNSNGGIGHSTNIYLRGFDSKRILVLIDGIRYNDVSSLSGAPFAHMMISDIEQIEVIKGPQSGIWGADASAGVINIITKKAKKGVHFSASQEFGSFDTTKSQANISYKNDKFYLKATHSNIDTKGFSAVAPRGSKLENLEDDGYNNKSTNLQAGFQINETNKIDFTHIINDASTQADAYDMTSYSYNPNSQYDEKSKTKLSSVNFNHIDSFNEIDIFAKKSTFSRYYPQDIFSSNFDGETKEYGFTSKVPYGKENFVIWGGEYKSFEHKNSINNSYNNKSLFITNSNKFEGLIGGTTLFTQSLRQDNYNKFDNKTTGKIGLKHIHSAIKGLTTSANYGTAYNVPTPYNLFDPNAGNKNLIAEETKGYDVTIGYNDLKVTYFNNTISDMIDYQSNYDADGNWIGGKYQNIAGDSKLKGLEVAYQTEVTDDALLSLNYTNLNAKDTKGQELARRAKETFKFAIDYYGIEDLHLGLDGTYIGERFDRANKQGQQTGKYTIANFTADYEVDKHMSIYGKVDNITDKYYQTVDGYASSPRAVYAGMKLTY</sequence>
<dbReference type="InterPro" id="IPR039426">
    <property type="entry name" value="TonB-dep_rcpt-like"/>
</dbReference>
<evidence type="ECO:0000256" key="6">
    <source>
        <dbReference type="ARBA" id="ARBA00023077"/>
    </source>
</evidence>
<keyword evidence="3" id="KW-0812">Transmembrane</keyword>
<dbReference type="Gene3D" id="2.170.130.10">
    <property type="entry name" value="TonB-dependent receptor, plug domain"/>
    <property type="match status" value="1"/>
</dbReference>
<dbReference type="GO" id="GO:0006811">
    <property type="term" value="P:monoatomic ion transport"/>
    <property type="evidence" value="ECO:0007669"/>
    <property type="project" value="UniProtKB-KW"/>
</dbReference>
<dbReference type="EMBL" id="FPHN01000027">
    <property type="protein sequence ID" value="SFV53810.1"/>
    <property type="molecule type" value="Genomic_DNA"/>
</dbReference>
<reference evidence="11" key="1">
    <citation type="submission" date="2016-10" db="EMBL/GenBank/DDBJ databases">
        <authorList>
            <person name="de Groot N.N."/>
        </authorList>
    </citation>
    <scope>NUCLEOTIDE SEQUENCE</scope>
</reference>
<protein>
    <submittedName>
        <fullName evidence="11">TonB-dependent receptor Outer membrane receptor for ferrienterochelin and colicins</fullName>
    </submittedName>
</protein>
<gene>
    <name evidence="11" type="ORF">MNB_SV-14-1767</name>
</gene>
<dbReference type="Gene3D" id="2.40.170.20">
    <property type="entry name" value="TonB-dependent receptor, beta-barrel domain"/>
    <property type="match status" value="1"/>
</dbReference>
<dbReference type="InterPro" id="IPR037066">
    <property type="entry name" value="Plug_dom_sf"/>
</dbReference>
<accession>A0A1W1BJV1</accession>
<evidence type="ECO:0000256" key="4">
    <source>
        <dbReference type="ARBA" id="ARBA00022729"/>
    </source>
</evidence>
<dbReference type="CDD" id="cd01347">
    <property type="entry name" value="ligand_gated_channel"/>
    <property type="match status" value="1"/>
</dbReference>
<name>A0A1W1BJV1_9ZZZZ</name>
<evidence type="ECO:0000256" key="2">
    <source>
        <dbReference type="ARBA" id="ARBA00022448"/>
    </source>
</evidence>
<dbReference type="PROSITE" id="PS52016">
    <property type="entry name" value="TONB_DEPENDENT_REC_3"/>
    <property type="match status" value="1"/>
</dbReference>
<feature type="domain" description="TonB-dependent receptor-like beta-barrel" evidence="9">
    <location>
        <begin position="211"/>
        <end position="593"/>
    </location>
</feature>
<dbReference type="InterPro" id="IPR000531">
    <property type="entry name" value="Beta-barrel_TonB"/>
</dbReference>
<dbReference type="Pfam" id="PF00593">
    <property type="entry name" value="TonB_dep_Rec_b-barrel"/>
    <property type="match status" value="1"/>
</dbReference>
<evidence type="ECO:0000256" key="7">
    <source>
        <dbReference type="ARBA" id="ARBA00023136"/>
    </source>
</evidence>
<evidence type="ECO:0000256" key="1">
    <source>
        <dbReference type="ARBA" id="ARBA00004571"/>
    </source>
</evidence>
<keyword evidence="7" id="KW-0472">Membrane</keyword>
<dbReference type="InterPro" id="IPR012910">
    <property type="entry name" value="Plug_dom"/>
</dbReference>
<dbReference type="InterPro" id="IPR036942">
    <property type="entry name" value="Beta-barrel_TonB_sf"/>
</dbReference>
<keyword evidence="2" id="KW-0813">Transport</keyword>
<evidence type="ECO:0000256" key="3">
    <source>
        <dbReference type="ARBA" id="ARBA00022692"/>
    </source>
</evidence>
<keyword evidence="11" id="KW-0675">Receptor</keyword>
<keyword evidence="6" id="KW-0798">TonB box</keyword>
<dbReference type="GO" id="GO:0015889">
    <property type="term" value="P:cobalamin transport"/>
    <property type="evidence" value="ECO:0007669"/>
    <property type="project" value="TreeGrafter"/>
</dbReference>
<keyword evidence="5" id="KW-0406">Ion transport</keyword>
<proteinExistence type="predicted"/>
<dbReference type="Pfam" id="PF07715">
    <property type="entry name" value="Plug"/>
    <property type="match status" value="1"/>
</dbReference>
<comment type="subcellular location">
    <subcellularLocation>
        <location evidence="1">Cell outer membrane</location>
        <topology evidence="1">Multi-pass membrane protein</topology>
    </subcellularLocation>
</comment>
<feature type="domain" description="TonB-dependent receptor plug" evidence="10">
    <location>
        <begin position="40"/>
        <end position="147"/>
    </location>
</feature>